<evidence type="ECO:0000313" key="8">
    <source>
        <dbReference type="Proteomes" id="UP000000925"/>
    </source>
</evidence>
<name>D5EQJ8_CORAD</name>
<organism evidence="7 8">
    <name type="scientific">Coraliomargarita akajimensis (strain DSM 45221 / IAM 15411 / JCM 23193 / KCTC 12865 / 04OKA010-24)</name>
    <dbReference type="NCBI Taxonomy" id="583355"/>
    <lineage>
        <taxon>Bacteria</taxon>
        <taxon>Pseudomonadati</taxon>
        <taxon>Verrucomicrobiota</taxon>
        <taxon>Opitutia</taxon>
        <taxon>Puniceicoccales</taxon>
        <taxon>Coraliomargaritaceae</taxon>
        <taxon>Coraliomargarita</taxon>
    </lineage>
</organism>
<dbReference type="Pfam" id="PF04542">
    <property type="entry name" value="Sigma70_r2"/>
    <property type="match status" value="1"/>
</dbReference>
<dbReference type="EMBL" id="CP001998">
    <property type="protein sequence ID" value="ADE55812.1"/>
    <property type="molecule type" value="Genomic_DNA"/>
</dbReference>
<evidence type="ECO:0000256" key="1">
    <source>
        <dbReference type="ARBA" id="ARBA00010641"/>
    </source>
</evidence>
<dbReference type="Gene3D" id="1.10.10.10">
    <property type="entry name" value="Winged helix-like DNA-binding domain superfamily/Winged helix DNA-binding domain"/>
    <property type="match status" value="1"/>
</dbReference>
<dbReference type="OrthoDB" id="9797134at2"/>
<proteinExistence type="inferred from homology"/>
<keyword evidence="4" id="KW-0804">Transcription</keyword>
<dbReference type="Gene3D" id="1.10.1740.10">
    <property type="match status" value="1"/>
</dbReference>
<evidence type="ECO:0000256" key="2">
    <source>
        <dbReference type="ARBA" id="ARBA00023015"/>
    </source>
</evidence>
<dbReference type="STRING" id="583355.Caka_2798"/>
<dbReference type="AlphaFoldDB" id="D5EQJ8"/>
<dbReference type="SUPFAM" id="SSF88659">
    <property type="entry name" value="Sigma3 and sigma4 domains of RNA polymerase sigma factors"/>
    <property type="match status" value="1"/>
</dbReference>
<dbReference type="eggNOG" id="COG1595">
    <property type="taxonomic scope" value="Bacteria"/>
</dbReference>
<dbReference type="PANTHER" id="PTHR43133:SF51">
    <property type="entry name" value="RNA POLYMERASE SIGMA FACTOR"/>
    <property type="match status" value="1"/>
</dbReference>
<keyword evidence="2" id="KW-0805">Transcription regulation</keyword>
<gene>
    <name evidence="7" type="ordered locus">Caka_2798</name>
</gene>
<reference evidence="7 8" key="1">
    <citation type="journal article" date="2010" name="Stand. Genomic Sci.">
        <title>Complete genome sequence of Coraliomargarita akajimensis type strain (04OKA010-24).</title>
        <authorList>
            <person name="Mavromatis K."/>
            <person name="Abt B."/>
            <person name="Brambilla E."/>
            <person name="Lapidus A."/>
            <person name="Copeland A."/>
            <person name="Deshpande S."/>
            <person name="Nolan M."/>
            <person name="Lucas S."/>
            <person name="Tice H."/>
            <person name="Cheng J.F."/>
            <person name="Han C."/>
            <person name="Detter J.C."/>
            <person name="Woyke T."/>
            <person name="Goodwin L."/>
            <person name="Pitluck S."/>
            <person name="Held B."/>
            <person name="Brettin T."/>
            <person name="Tapia R."/>
            <person name="Ivanova N."/>
            <person name="Mikhailova N."/>
            <person name="Pati A."/>
            <person name="Liolios K."/>
            <person name="Chen A."/>
            <person name="Palaniappan K."/>
            <person name="Land M."/>
            <person name="Hauser L."/>
            <person name="Chang Y.J."/>
            <person name="Jeffries C.D."/>
            <person name="Rohde M."/>
            <person name="Goker M."/>
            <person name="Bristow J."/>
            <person name="Eisen J.A."/>
            <person name="Markowitz V."/>
            <person name="Hugenholtz P."/>
            <person name="Klenk H.P."/>
            <person name="Kyrpides N.C."/>
        </authorList>
    </citation>
    <scope>NUCLEOTIDE SEQUENCE [LARGE SCALE GENOMIC DNA]</scope>
    <source>
        <strain evidence="8">DSM 45221 / IAM 15411 / JCM 23193 / KCTC 12865</strain>
    </source>
</reference>
<protein>
    <submittedName>
        <fullName evidence="7">RNA polymerase, sigma-24 subunit, ECF subfamily</fullName>
    </submittedName>
</protein>
<dbReference type="GO" id="GO:0006352">
    <property type="term" value="P:DNA-templated transcription initiation"/>
    <property type="evidence" value="ECO:0007669"/>
    <property type="project" value="InterPro"/>
</dbReference>
<feature type="domain" description="RNA polymerase sigma-70 region 2" evidence="5">
    <location>
        <begin position="8"/>
        <end position="76"/>
    </location>
</feature>
<dbReference type="NCBIfam" id="TIGR02937">
    <property type="entry name" value="sigma70-ECF"/>
    <property type="match status" value="1"/>
</dbReference>
<evidence type="ECO:0000259" key="6">
    <source>
        <dbReference type="Pfam" id="PF08281"/>
    </source>
</evidence>
<dbReference type="KEGG" id="caa:Caka_2798"/>
<dbReference type="CDD" id="cd06171">
    <property type="entry name" value="Sigma70_r4"/>
    <property type="match status" value="1"/>
</dbReference>
<dbReference type="InterPro" id="IPR014284">
    <property type="entry name" value="RNA_pol_sigma-70_dom"/>
</dbReference>
<dbReference type="GO" id="GO:0003677">
    <property type="term" value="F:DNA binding"/>
    <property type="evidence" value="ECO:0007669"/>
    <property type="project" value="InterPro"/>
</dbReference>
<evidence type="ECO:0000256" key="3">
    <source>
        <dbReference type="ARBA" id="ARBA00023082"/>
    </source>
</evidence>
<dbReference type="PANTHER" id="PTHR43133">
    <property type="entry name" value="RNA POLYMERASE ECF-TYPE SIGMA FACTO"/>
    <property type="match status" value="1"/>
</dbReference>
<dbReference type="RefSeq" id="WP_013044534.1">
    <property type="nucleotide sequence ID" value="NC_014008.1"/>
</dbReference>
<dbReference type="SUPFAM" id="SSF88946">
    <property type="entry name" value="Sigma2 domain of RNA polymerase sigma factors"/>
    <property type="match status" value="1"/>
</dbReference>
<dbReference type="Pfam" id="PF08281">
    <property type="entry name" value="Sigma70_r4_2"/>
    <property type="match status" value="1"/>
</dbReference>
<evidence type="ECO:0000259" key="5">
    <source>
        <dbReference type="Pfam" id="PF04542"/>
    </source>
</evidence>
<dbReference type="InterPro" id="IPR036388">
    <property type="entry name" value="WH-like_DNA-bd_sf"/>
</dbReference>
<sequence length="179" mass="20452">MQKAFEILIAEHRDMMLSYASTLVAGDAHQAEDIVQEACIAAYKNLEKYDINRSFPKWIRGFVRYKALDSKRAAYRRPMIEDPDVIQGMEDVFSMFDQPKEDESWKERLSLLRACTNKLNPGMREVVVLYYQIELSLKGIAEKLAINLATAGQRLSRARKLLRNCISSSIAISATNEQS</sequence>
<dbReference type="Proteomes" id="UP000000925">
    <property type="component" value="Chromosome"/>
</dbReference>
<dbReference type="InterPro" id="IPR039425">
    <property type="entry name" value="RNA_pol_sigma-70-like"/>
</dbReference>
<keyword evidence="8" id="KW-1185">Reference proteome</keyword>
<evidence type="ECO:0000313" key="7">
    <source>
        <dbReference type="EMBL" id="ADE55812.1"/>
    </source>
</evidence>
<dbReference type="InterPro" id="IPR007627">
    <property type="entry name" value="RNA_pol_sigma70_r2"/>
</dbReference>
<dbReference type="InterPro" id="IPR013249">
    <property type="entry name" value="RNA_pol_sigma70_r4_t2"/>
</dbReference>
<dbReference type="GO" id="GO:0016987">
    <property type="term" value="F:sigma factor activity"/>
    <property type="evidence" value="ECO:0007669"/>
    <property type="project" value="UniProtKB-KW"/>
</dbReference>
<dbReference type="InterPro" id="IPR013324">
    <property type="entry name" value="RNA_pol_sigma_r3/r4-like"/>
</dbReference>
<dbReference type="HOGENOM" id="CLU_047691_3_0_0"/>
<comment type="similarity">
    <text evidence="1">Belongs to the sigma-70 factor family. ECF subfamily.</text>
</comment>
<keyword evidence="3" id="KW-0731">Sigma factor</keyword>
<evidence type="ECO:0000256" key="4">
    <source>
        <dbReference type="ARBA" id="ARBA00023163"/>
    </source>
</evidence>
<accession>D5EQJ8</accession>
<dbReference type="InterPro" id="IPR013325">
    <property type="entry name" value="RNA_pol_sigma_r2"/>
</dbReference>
<feature type="domain" description="RNA polymerase sigma factor 70 region 4 type 2" evidence="6">
    <location>
        <begin position="111"/>
        <end position="162"/>
    </location>
</feature>